<dbReference type="PANTHER" id="PTHR37984">
    <property type="entry name" value="PROTEIN CBG26694"/>
    <property type="match status" value="1"/>
</dbReference>
<gene>
    <name evidence="3" type="ORF">CDAR_112041</name>
</gene>
<dbReference type="PROSITE" id="PS50994">
    <property type="entry name" value="INTEGRASE"/>
    <property type="match status" value="1"/>
</dbReference>
<proteinExistence type="predicted"/>
<dbReference type="InterPro" id="IPR041588">
    <property type="entry name" value="Integrase_H2C2"/>
</dbReference>
<evidence type="ECO:0000313" key="3">
    <source>
        <dbReference type="EMBL" id="GIY12553.1"/>
    </source>
</evidence>
<sequence>MNDHAIELYCYVVSDRIRPFVPEGDRKKHFPVCILLHILVLRLLVEERYVWSRIKADVGTWAQQCLACQRSKVTRHTQSKLAVFISSNARFYHVHIDIVGPLPPSGGFCYCLTYVDHFSKWPEAYPLVYISASSVASTFYTERVSRFGPPLRITTDKGTQFETLLFGALTKFLGATRHRTNPYHPT</sequence>
<dbReference type="InterPro" id="IPR012337">
    <property type="entry name" value="RNaseH-like_sf"/>
</dbReference>
<dbReference type="InterPro" id="IPR036397">
    <property type="entry name" value="RNaseH_sf"/>
</dbReference>
<name>A0AAV4QSD6_9ARAC</name>
<dbReference type="EC" id="2.7.7.49" evidence="1"/>
<reference evidence="3 4" key="1">
    <citation type="submission" date="2021-06" db="EMBL/GenBank/DDBJ databases">
        <title>Caerostris darwini draft genome.</title>
        <authorList>
            <person name="Kono N."/>
            <person name="Arakawa K."/>
        </authorList>
    </citation>
    <scope>NUCLEOTIDE SEQUENCE [LARGE SCALE GENOMIC DNA]</scope>
</reference>
<dbReference type="Proteomes" id="UP001054837">
    <property type="component" value="Unassembled WGS sequence"/>
</dbReference>
<organism evidence="3 4">
    <name type="scientific">Caerostris darwini</name>
    <dbReference type="NCBI Taxonomy" id="1538125"/>
    <lineage>
        <taxon>Eukaryota</taxon>
        <taxon>Metazoa</taxon>
        <taxon>Ecdysozoa</taxon>
        <taxon>Arthropoda</taxon>
        <taxon>Chelicerata</taxon>
        <taxon>Arachnida</taxon>
        <taxon>Araneae</taxon>
        <taxon>Araneomorphae</taxon>
        <taxon>Entelegynae</taxon>
        <taxon>Araneoidea</taxon>
        <taxon>Araneidae</taxon>
        <taxon>Caerostris</taxon>
    </lineage>
</organism>
<accession>A0AAV4QSD6</accession>
<evidence type="ECO:0000259" key="2">
    <source>
        <dbReference type="PROSITE" id="PS50994"/>
    </source>
</evidence>
<dbReference type="GO" id="GO:0003676">
    <property type="term" value="F:nucleic acid binding"/>
    <property type="evidence" value="ECO:0007669"/>
    <property type="project" value="InterPro"/>
</dbReference>
<comment type="caution">
    <text evidence="3">The sequence shown here is derived from an EMBL/GenBank/DDBJ whole genome shotgun (WGS) entry which is preliminary data.</text>
</comment>
<keyword evidence="4" id="KW-1185">Reference proteome</keyword>
<dbReference type="Pfam" id="PF00665">
    <property type="entry name" value="rve"/>
    <property type="match status" value="1"/>
</dbReference>
<dbReference type="GO" id="GO:0015074">
    <property type="term" value="P:DNA integration"/>
    <property type="evidence" value="ECO:0007669"/>
    <property type="project" value="InterPro"/>
</dbReference>
<evidence type="ECO:0000256" key="1">
    <source>
        <dbReference type="ARBA" id="ARBA00012493"/>
    </source>
</evidence>
<keyword evidence="3" id="KW-0695">RNA-directed DNA polymerase</keyword>
<dbReference type="AlphaFoldDB" id="A0AAV4QSD6"/>
<dbReference type="EMBL" id="BPLQ01005066">
    <property type="protein sequence ID" value="GIY12553.1"/>
    <property type="molecule type" value="Genomic_DNA"/>
</dbReference>
<dbReference type="InterPro" id="IPR050951">
    <property type="entry name" value="Retrovirus_Pol_polyprotein"/>
</dbReference>
<evidence type="ECO:0000313" key="4">
    <source>
        <dbReference type="Proteomes" id="UP001054837"/>
    </source>
</evidence>
<protein>
    <recommendedName>
        <fullName evidence="1">RNA-directed DNA polymerase</fullName>
        <ecNumber evidence="1">2.7.7.49</ecNumber>
    </recommendedName>
</protein>
<dbReference type="Pfam" id="PF17921">
    <property type="entry name" value="Integrase_H2C2"/>
    <property type="match status" value="1"/>
</dbReference>
<dbReference type="GO" id="GO:0003964">
    <property type="term" value="F:RNA-directed DNA polymerase activity"/>
    <property type="evidence" value="ECO:0007669"/>
    <property type="project" value="UniProtKB-KW"/>
</dbReference>
<dbReference type="PANTHER" id="PTHR37984:SF5">
    <property type="entry name" value="PROTEIN NYNRIN-LIKE"/>
    <property type="match status" value="1"/>
</dbReference>
<keyword evidence="3" id="KW-0808">Transferase</keyword>
<dbReference type="InterPro" id="IPR001584">
    <property type="entry name" value="Integrase_cat-core"/>
</dbReference>
<dbReference type="SUPFAM" id="SSF53098">
    <property type="entry name" value="Ribonuclease H-like"/>
    <property type="match status" value="1"/>
</dbReference>
<feature type="domain" description="Integrase catalytic" evidence="2">
    <location>
        <begin position="85"/>
        <end position="186"/>
    </location>
</feature>
<dbReference type="Gene3D" id="3.30.420.10">
    <property type="entry name" value="Ribonuclease H-like superfamily/Ribonuclease H"/>
    <property type="match status" value="1"/>
</dbReference>
<keyword evidence="3" id="KW-0548">Nucleotidyltransferase</keyword>